<keyword evidence="1" id="KW-1133">Transmembrane helix</keyword>
<name>U1PBJ5_9ACTO</name>
<gene>
    <name evidence="2" type="ORF">HMPREF1978_01925</name>
</gene>
<accession>U1PBJ5</accession>
<evidence type="ECO:0000256" key="1">
    <source>
        <dbReference type="SAM" id="Phobius"/>
    </source>
</evidence>
<evidence type="ECO:0000313" key="2">
    <source>
        <dbReference type="EMBL" id="ERH14135.1"/>
    </source>
</evidence>
<keyword evidence="1" id="KW-0472">Membrane</keyword>
<dbReference type="Proteomes" id="UP000016481">
    <property type="component" value="Unassembled WGS sequence"/>
</dbReference>
<proteinExistence type="predicted"/>
<evidence type="ECO:0000313" key="3">
    <source>
        <dbReference type="Proteomes" id="UP000016481"/>
    </source>
</evidence>
<reference evidence="2 3" key="1">
    <citation type="submission" date="2013-08" db="EMBL/GenBank/DDBJ databases">
        <authorList>
            <person name="Weinstock G."/>
            <person name="Sodergren E."/>
            <person name="Wylie T."/>
            <person name="Fulton L."/>
            <person name="Fulton R."/>
            <person name="Fronick C."/>
            <person name="O'Laughlin M."/>
            <person name="Godfrey J."/>
            <person name="Miner T."/>
            <person name="Herter B."/>
            <person name="Appelbaum E."/>
            <person name="Cordes M."/>
            <person name="Lek S."/>
            <person name="Wollam A."/>
            <person name="Pepin K.H."/>
            <person name="Palsikar V.B."/>
            <person name="Mitreva M."/>
            <person name="Wilson R.K."/>
        </authorList>
    </citation>
    <scope>NUCLEOTIDE SEQUENCE [LARGE SCALE GENOMIC DNA]</scope>
    <source>
        <strain evidence="2 3">F0530</strain>
    </source>
</reference>
<organism evidence="2 3">
    <name type="scientific">Actinomyces graevenitzii F0530</name>
    <dbReference type="NCBI Taxonomy" id="1321817"/>
    <lineage>
        <taxon>Bacteria</taxon>
        <taxon>Bacillati</taxon>
        <taxon>Actinomycetota</taxon>
        <taxon>Actinomycetes</taxon>
        <taxon>Actinomycetales</taxon>
        <taxon>Actinomycetaceae</taxon>
        <taxon>Actinomyces</taxon>
    </lineage>
</organism>
<feature type="transmembrane region" description="Helical" evidence="1">
    <location>
        <begin position="216"/>
        <end position="238"/>
    </location>
</feature>
<keyword evidence="1" id="KW-0812">Transmembrane</keyword>
<comment type="caution">
    <text evidence="2">The sequence shown here is derived from an EMBL/GenBank/DDBJ whole genome shotgun (WGS) entry which is preliminary data.</text>
</comment>
<dbReference type="AlphaFoldDB" id="U1PBJ5"/>
<dbReference type="EMBL" id="AWSC01000090">
    <property type="protein sequence ID" value="ERH14135.1"/>
    <property type="molecule type" value="Genomic_DNA"/>
</dbReference>
<sequence length="396" mass="42227">MTEAARLEPVNTLNYKSVTSRVLAALAAGLLVFMAPLSVSEVQAETSQPNEIWFNVNVKGENYAVLDFAFAPGSHTGLKPATICQTIQRGADKNKGTTTHNAKVVTWVSKRNGREVCEAKVEGAFQNGAGPAALTQFGGFNMSTDKDHRVKVSIPRYIAISNQLIVSHVTVKYDGKIISYKNADVNGSTAVPKKGATSFEVVGTVPSLALQHVVRWVLGIASCLILAGILWLGGVRIYKRVKESLATKAAIAAGQIPDPQGQTVSLSEIAPISESEIPAAGIPGVPLIHTANADNDAAMAATYAAAAEQGVYESGGYESYVEGGVYDSGAGDEEYADAGYEDYAEPIEEVPSVAEETIEDGYHPNGLYYQDGVAYYPGEDGYYYKLEGSGFEDMYR</sequence>
<dbReference type="HOGENOM" id="CLU_711028_0_0_11"/>
<protein>
    <submittedName>
        <fullName evidence="2">Uncharacterized protein</fullName>
    </submittedName>
</protein>
<dbReference type="PATRIC" id="fig|1321817.3.peg.1680"/>